<keyword evidence="2" id="KW-1185">Reference proteome</keyword>
<dbReference type="EMBL" id="KL584776">
    <property type="protein sequence ID" value="KEQ91650.1"/>
    <property type="molecule type" value="Genomic_DNA"/>
</dbReference>
<dbReference type="Proteomes" id="UP000030641">
    <property type="component" value="Unassembled WGS sequence"/>
</dbReference>
<evidence type="ECO:0000313" key="2">
    <source>
        <dbReference type="Proteomes" id="UP000030641"/>
    </source>
</evidence>
<name>A0A074Y1R8_AURSE</name>
<evidence type="ECO:0000313" key="1">
    <source>
        <dbReference type="EMBL" id="KEQ91650.1"/>
    </source>
</evidence>
<gene>
    <name evidence="1" type="ORF">AUEXF2481DRAFT_456036</name>
</gene>
<dbReference type="RefSeq" id="XP_013340200.1">
    <property type="nucleotide sequence ID" value="XM_013484746.1"/>
</dbReference>
<proteinExistence type="predicted"/>
<sequence length="239" mass="26535">MNQMQFLTRSVDPCHGSWCRLQASSNRRAEPTAPTPSQWRRCGKFTGSCTLWLQICPSANQQSDGIPAPDLLILVHPLRIIVRLHSTQSGISEMVISTAVNVQHDTCKYSTHQDVPSRTMQQQFPSGACLSRRQCAWSPRPFGVGHVLVPWQQLAGVTEGSFPTFVSMPRSAGYPNCWDTVAANEYRMAPWLAIGERHVPDICVSRHVRGDSPPSLEGAVRRATIPLPGKGEDLLLRRQ</sequence>
<organism evidence="1 2">
    <name type="scientific">Aureobasidium subglaciale (strain EXF-2481)</name>
    <name type="common">Aureobasidium pullulans var. subglaciale</name>
    <dbReference type="NCBI Taxonomy" id="1043005"/>
    <lineage>
        <taxon>Eukaryota</taxon>
        <taxon>Fungi</taxon>
        <taxon>Dikarya</taxon>
        <taxon>Ascomycota</taxon>
        <taxon>Pezizomycotina</taxon>
        <taxon>Dothideomycetes</taxon>
        <taxon>Dothideomycetidae</taxon>
        <taxon>Dothideales</taxon>
        <taxon>Saccotheciaceae</taxon>
        <taxon>Aureobasidium</taxon>
    </lineage>
</organism>
<dbReference type="HOGENOM" id="CLU_1160917_0_0_1"/>
<dbReference type="InParanoid" id="A0A074Y1R8"/>
<accession>A0A074Y1R8</accession>
<dbReference type="AlphaFoldDB" id="A0A074Y1R8"/>
<reference evidence="1 2" key="1">
    <citation type="journal article" date="2014" name="BMC Genomics">
        <title>Genome sequencing of four Aureobasidium pullulans varieties: biotechnological potential, stress tolerance, and description of new species.</title>
        <authorList>
            <person name="Gostin Ar C."/>
            <person name="Ohm R.A."/>
            <person name="Kogej T."/>
            <person name="Sonjak S."/>
            <person name="Turk M."/>
            <person name="Zajc J."/>
            <person name="Zalar P."/>
            <person name="Grube M."/>
            <person name="Sun H."/>
            <person name="Han J."/>
            <person name="Sharma A."/>
            <person name="Chiniquy J."/>
            <person name="Ngan C.Y."/>
            <person name="Lipzen A."/>
            <person name="Barry K."/>
            <person name="Grigoriev I.V."/>
            <person name="Gunde-Cimerman N."/>
        </authorList>
    </citation>
    <scope>NUCLEOTIDE SEQUENCE [LARGE SCALE GENOMIC DNA]</scope>
    <source>
        <strain evidence="1 2">EXF-2481</strain>
    </source>
</reference>
<dbReference type="GeneID" id="25367966"/>
<protein>
    <submittedName>
        <fullName evidence="1">Uncharacterized protein</fullName>
    </submittedName>
</protein>